<feature type="non-terminal residue" evidence="2">
    <location>
        <position position="1"/>
    </location>
</feature>
<proteinExistence type="predicted"/>
<dbReference type="GO" id="GO:0009279">
    <property type="term" value="C:cell outer membrane"/>
    <property type="evidence" value="ECO:0007669"/>
    <property type="project" value="TreeGrafter"/>
</dbReference>
<gene>
    <name evidence="2" type="ORF">LEA_00193</name>
</gene>
<reference evidence="2" key="1">
    <citation type="journal article" date="2013" name="Environ. Microbiol.">
        <title>Microbiota from the distal guts of lean and obese adolescents exhibit partial functional redundancy besides clear differences in community structure.</title>
        <authorList>
            <person name="Ferrer M."/>
            <person name="Ruiz A."/>
            <person name="Lanza F."/>
            <person name="Haange S.B."/>
            <person name="Oberbach A."/>
            <person name="Till H."/>
            <person name="Bargiela R."/>
            <person name="Campoy C."/>
            <person name="Segura M.T."/>
            <person name="Richter M."/>
            <person name="von Bergen M."/>
            <person name="Seifert J."/>
            <person name="Suarez A."/>
        </authorList>
    </citation>
    <scope>NUCLEOTIDE SEQUENCE</scope>
</reference>
<accession>K1UMW4</accession>
<feature type="domain" description="LPS-assembly protein LptD central" evidence="1">
    <location>
        <begin position="75"/>
        <end position="184"/>
    </location>
</feature>
<protein>
    <recommendedName>
        <fullName evidence="1">LPS-assembly protein LptD central domain-containing protein</fullName>
    </recommendedName>
</protein>
<dbReference type="PANTHER" id="PTHR30189">
    <property type="entry name" value="LPS-ASSEMBLY PROTEIN"/>
    <property type="match status" value="1"/>
</dbReference>
<evidence type="ECO:0000313" key="2">
    <source>
        <dbReference type="EMBL" id="EKC81584.1"/>
    </source>
</evidence>
<name>K1UMW4_9ZZZZ</name>
<evidence type="ECO:0000259" key="1">
    <source>
        <dbReference type="Pfam" id="PF19838"/>
    </source>
</evidence>
<dbReference type="GO" id="GO:1990351">
    <property type="term" value="C:transporter complex"/>
    <property type="evidence" value="ECO:0007669"/>
    <property type="project" value="TreeGrafter"/>
</dbReference>
<organism evidence="2">
    <name type="scientific">human gut metagenome</name>
    <dbReference type="NCBI Taxonomy" id="408170"/>
    <lineage>
        <taxon>unclassified sequences</taxon>
        <taxon>metagenomes</taxon>
        <taxon>organismal metagenomes</taxon>
    </lineage>
</organism>
<feature type="non-terminal residue" evidence="2">
    <location>
        <position position="198"/>
    </location>
</feature>
<sequence>YTMDTITYNIGSKKAKIKGVATQEGDGWLIGNNVKKMDDNTIHIQDGKYTTCDQTDHPHFYLAMTKAKVIPGKKVVTGPAYLVLEDVPIYFPLLPEGFFPLSSGPKSGLLMPTFGEESTKGFYIRDLGYYFTLGEHMDLAIRGGIYTLGSWEASAMSRYMKRYKYNGTLNFNYSNVRVGDKGNPIPPAEQLPALLAAY</sequence>
<dbReference type="PANTHER" id="PTHR30189:SF1">
    <property type="entry name" value="LPS-ASSEMBLY PROTEIN LPTD"/>
    <property type="match status" value="1"/>
</dbReference>
<dbReference type="EMBL" id="AJWY01000138">
    <property type="protein sequence ID" value="EKC81584.1"/>
    <property type="molecule type" value="Genomic_DNA"/>
</dbReference>
<dbReference type="Pfam" id="PF19838">
    <property type="entry name" value="LptD_2"/>
    <property type="match status" value="1"/>
</dbReference>
<dbReference type="AlphaFoldDB" id="K1UMW4"/>
<comment type="caution">
    <text evidence="2">The sequence shown here is derived from an EMBL/GenBank/DDBJ whole genome shotgun (WGS) entry which is preliminary data.</text>
</comment>
<dbReference type="InterPro" id="IPR045659">
    <property type="entry name" value="LptD_2"/>
</dbReference>
<dbReference type="InterPro" id="IPR050218">
    <property type="entry name" value="LptD"/>
</dbReference>